<dbReference type="AlphaFoldDB" id="A0A699V4K7"/>
<evidence type="ECO:0000313" key="2">
    <source>
        <dbReference type="EMBL" id="GFD29003.1"/>
    </source>
</evidence>
<dbReference type="EMBL" id="BKCJ011390773">
    <property type="protein sequence ID" value="GFD29003.1"/>
    <property type="molecule type" value="Genomic_DNA"/>
</dbReference>
<organism evidence="2">
    <name type="scientific">Tanacetum cinerariifolium</name>
    <name type="common">Dalmatian daisy</name>
    <name type="synonym">Chrysanthemum cinerariifolium</name>
    <dbReference type="NCBI Taxonomy" id="118510"/>
    <lineage>
        <taxon>Eukaryota</taxon>
        <taxon>Viridiplantae</taxon>
        <taxon>Streptophyta</taxon>
        <taxon>Embryophyta</taxon>
        <taxon>Tracheophyta</taxon>
        <taxon>Spermatophyta</taxon>
        <taxon>Magnoliopsida</taxon>
        <taxon>eudicotyledons</taxon>
        <taxon>Gunneridae</taxon>
        <taxon>Pentapetalae</taxon>
        <taxon>asterids</taxon>
        <taxon>campanulids</taxon>
        <taxon>Asterales</taxon>
        <taxon>Asteraceae</taxon>
        <taxon>Asteroideae</taxon>
        <taxon>Anthemideae</taxon>
        <taxon>Anthemidinae</taxon>
        <taxon>Tanacetum</taxon>
    </lineage>
</organism>
<accession>A0A699V4K7</accession>
<proteinExistence type="predicted"/>
<evidence type="ECO:0000256" key="1">
    <source>
        <dbReference type="SAM" id="MobiDB-lite"/>
    </source>
</evidence>
<name>A0A699V4K7_TANCI</name>
<protein>
    <submittedName>
        <fullName evidence="2">Uncharacterized protein</fullName>
    </submittedName>
</protein>
<feature type="compositionally biased region" description="Low complexity" evidence="1">
    <location>
        <begin position="1"/>
        <end position="10"/>
    </location>
</feature>
<reference evidence="2" key="1">
    <citation type="journal article" date="2019" name="Sci. Rep.">
        <title>Draft genome of Tanacetum cinerariifolium, the natural source of mosquito coil.</title>
        <authorList>
            <person name="Yamashiro T."/>
            <person name="Shiraishi A."/>
            <person name="Satake H."/>
            <person name="Nakayama K."/>
        </authorList>
    </citation>
    <scope>NUCLEOTIDE SEQUENCE</scope>
</reference>
<comment type="caution">
    <text evidence="2">The sequence shown here is derived from an EMBL/GenBank/DDBJ whole genome shotgun (WGS) entry which is preliminary data.</text>
</comment>
<feature type="region of interest" description="Disordered" evidence="1">
    <location>
        <begin position="1"/>
        <end position="20"/>
    </location>
</feature>
<sequence length="111" mass="12344">MHQASGLARPRLGRAAREPRPGRYCAPSANYRNYWRTQHLLKLCPGPCPMELTIRIKPPCISAYESWLREAKPDPRAGHSVIKAGSICEAFSGRTVALVDKACVDKNDNNL</sequence>
<gene>
    <name evidence="2" type="ORF">Tci_900972</name>
</gene>